<proteinExistence type="predicted"/>
<dbReference type="EMBL" id="JASATX010000001">
    <property type="protein sequence ID" value="MDI2097693.1"/>
    <property type="molecule type" value="Genomic_DNA"/>
</dbReference>
<dbReference type="PROSITE" id="PS51186">
    <property type="entry name" value="GNAT"/>
    <property type="match status" value="1"/>
</dbReference>
<dbReference type="InterPro" id="IPR016181">
    <property type="entry name" value="Acyl_CoA_acyltransferase"/>
</dbReference>
<evidence type="ECO:0000313" key="3">
    <source>
        <dbReference type="Proteomes" id="UP001321506"/>
    </source>
</evidence>
<dbReference type="CDD" id="cd04301">
    <property type="entry name" value="NAT_SF"/>
    <property type="match status" value="1"/>
</dbReference>
<evidence type="ECO:0000313" key="2">
    <source>
        <dbReference type="EMBL" id="MDI2097693.1"/>
    </source>
</evidence>
<keyword evidence="2" id="KW-0808">Transferase</keyword>
<dbReference type="RefSeq" id="WP_281487477.1">
    <property type="nucleotide sequence ID" value="NZ_JASATX010000001.1"/>
</dbReference>
<dbReference type="GO" id="GO:0016747">
    <property type="term" value="F:acyltransferase activity, transferring groups other than amino-acyl groups"/>
    <property type="evidence" value="ECO:0007669"/>
    <property type="project" value="InterPro"/>
</dbReference>
<dbReference type="InterPro" id="IPR000182">
    <property type="entry name" value="GNAT_dom"/>
</dbReference>
<name>A0AAW6T5P4_9MICO</name>
<keyword evidence="3" id="KW-1185">Reference proteome</keyword>
<dbReference type="EC" id="2.3.1.-" evidence="2"/>
<comment type="caution">
    <text evidence="2">The sequence shown here is derived from an EMBL/GenBank/DDBJ whole genome shotgun (WGS) entry which is preliminary data.</text>
</comment>
<dbReference type="Pfam" id="PF00583">
    <property type="entry name" value="Acetyltransf_1"/>
    <property type="match status" value="1"/>
</dbReference>
<gene>
    <name evidence="2" type="ORF">QF206_01750</name>
</gene>
<sequence>MTSTATRCRHRLYCFPQEDEVTRDRGHDHDEEGTTMAGFTIEELSIPRRLDDEHGPAFIEMTAVRNAVEADIVGNDDLNYSPEDLLPHWHDPYSPMRALIARVDGRIVARGVFEWQAEDEHVGFFDIGVLPEFRDRGIGLALHEGIVWFAREQQVTTLQAFALHRLNAGGAKIVPPTGQGAVWSKDDGVRFFRGLGYRLEQVTRISRLALPVDDTTFRVLEQRALEAAGDEYRIVRWQGRTPDRWIDDFAHLRQRMSVDAPSAGIEFAEEQWDAARIRDADDRAAESTRTMLTVAAEHVPTGRLAGFTELSAPVSVDRAVDQGDTLVTREHRGHALGMLLKLANLRHLEEVKPGHPSVVTFNAEENRYMLRVNEAVGFVPVGIEGAWRKRLDDAS</sequence>
<feature type="domain" description="N-acetyltransferase" evidence="1">
    <location>
        <begin position="62"/>
        <end position="213"/>
    </location>
</feature>
<keyword evidence="2" id="KW-0012">Acyltransferase</keyword>
<dbReference type="SUPFAM" id="SSF55729">
    <property type="entry name" value="Acyl-CoA N-acyltransferases (Nat)"/>
    <property type="match status" value="2"/>
</dbReference>
<organism evidence="2 3">
    <name type="scientific">Ruicaihuangia caeni</name>
    <dbReference type="NCBI Taxonomy" id="3042517"/>
    <lineage>
        <taxon>Bacteria</taxon>
        <taxon>Bacillati</taxon>
        <taxon>Actinomycetota</taxon>
        <taxon>Actinomycetes</taxon>
        <taxon>Micrococcales</taxon>
        <taxon>Microbacteriaceae</taxon>
        <taxon>Ruicaihuangia</taxon>
    </lineage>
</organism>
<dbReference type="Gene3D" id="3.40.630.30">
    <property type="match status" value="1"/>
</dbReference>
<protein>
    <submittedName>
        <fullName evidence="2">GNAT family N-acetyltransferase</fullName>
        <ecNumber evidence="2">2.3.1.-</ecNumber>
    </submittedName>
</protein>
<dbReference type="AlphaFoldDB" id="A0AAW6T5P4"/>
<accession>A0AAW6T5P4</accession>
<reference evidence="2 3" key="1">
    <citation type="submission" date="2023-04" db="EMBL/GenBank/DDBJ databases">
        <title>Klugiella caeni sp. nov. isolated from the sludge of biochemical tank.</title>
        <authorList>
            <person name="Geng K."/>
        </authorList>
    </citation>
    <scope>NUCLEOTIDE SEQUENCE [LARGE SCALE GENOMIC DNA]</scope>
    <source>
        <strain evidence="2 3">YN-L-19</strain>
    </source>
</reference>
<dbReference type="Proteomes" id="UP001321506">
    <property type="component" value="Unassembled WGS sequence"/>
</dbReference>
<evidence type="ECO:0000259" key="1">
    <source>
        <dbReference type="PROSITE" id="PS51186"/>
    </source>
</evidence>